<gene>
    <name evidence="1" type="primary">xerD</name>
    <name evidence="1" type="ORF">EC580_003715</name>
</gene>
<dbReference type="Proteomes" id="UP000271650">
    <property type="component" value="Chromosome"/>
</dbReference>
<evidence type="ECO:0000313" key="1">
    <source>
        <dbReference type="EMBL" id="XRI77794.1"/>
    </source>
</evidence>
<dbReference type="EMBL" id="CP127527">
    <property type="protein sequence ID" value="XRI77794.1"/>
    <property type="molecule type" value="Genomic_DNA"/>
</dbReference>
<name>A0ACD5HQW4_9PROT</name>
<organism evidence="1 2">
    <name type="scientific">Acidithiobacillus sulfuriphilus</name>
    <dbReference type="NCBI Taxonomy" id="1867749"/>
    <lineage>
        <taxon>Bacteria</taxon>
        <taxon>Pseudomonadati</taxon>
        <taxon>Pseudomonadota</taxon>
        <taxon>Acidithiobacillia</taxon>
        <taxon>Acidithiobacillales</taxon>
        <taxon>Acidithiobacillaceae</taxon>
        <taxon>Acidithiobacillus</taxon>
    </lineage>
</organism>
<proteinExistence type="predicted"/>
<sequence length="300" mass="32974">MKATGEEQERIDAFLDALWLEKNLGANTLAAYRQDLAALLRALQSQGSTLLSATEGQLSRVLSGRLQGGAALRSVARQLSTIRRFYGHAHREGWLAQDPSLFLEGPKLGRPLPLVLSEGDVEALLAAPDRVQPRGLRDQAMLELMYACGLRVSELISLKVVQVNLDAGVVMAYGKGRRERLVPMGDMAVAAVRQYLESARALILGGQMSDALFVTAQGGPMTRQRFWQRIRHYAQCAQIAGHLSPHGLRHAFATHLLNHGADLRSVQLMLGHAKLGTTEIYTHVARARLKALHQQHHPRG</sequence>
<reference evidence="1 2" key="1">
    <citation type="journal article" date="2019" name="Int. J. Syst. Evol. Microbiol.">
        <title>Acidithiobacillus sulfuriphilus sp. nov.: an extremely acidophilic sulfur-oxidizing chemolithotroph isolated from a neutral pH environment.</title>
        <authorList>
            <person name="Falagan C."/>
            <person name="Moya-Beltran A."/>
            <person name="Castro M."/>
            <person name="Quatrini R."/>
            <person name="Johnson D.B."/>
        </authorList>
    </citation>
    <scope>NUCLEOTIDE SEQUENCE [LARGE SCALE GENOMIC DNA]</scope>
    <source>
        <strain evidence="1 2">CJ-2</strain>
    </source>
</reference>
<protein>
    <submittedName>
        <fullName evidence="1">Site-specific tyrosine recombinase XerD</fullName>
    </submittedName>
</protein>
<evidence type="ECO:0000313" key="2">
    <source>
        <dbReference type="Proteomes" id="UP000271650"/>
    </source>
</evidence>
<keyword evidence="2" id="KW-1185">Reference proteome</keyword>
<accession>A0ACD5HQW4</accession>